<name>A0AAV9NP62_9EURO</name>
<dbReference type="Proteomes" id="UP001358417">
    <property type="component" value="Unassembled WGS sequence"/>
</dbReference>
<evidence type="ECO:0000313" key="2">
    <source>
        <dbReference type="Proteomes" id="UP001358417"/>
    </source>
</evidence>
<dbReference type="PANTHER" id="PTHR38115:SF1">
    <property type="entry name" value="LIPOCALIN-LIKE DOMAIN-CONTAINING PROTEIN"/>
    <property type="match status" value="1"/>
</dbReference>
<dbReference type="RefSeq" id="XP_064711428.1">
    <property type="nucleotide sequence ID" value="XM_064848804.1"/>
</dbReference>
<keyword evidence="2" id="KW-1185">Reference proteome</keyword>
<sequence>MAAPPEVTTKNLSGKWVMNKSLSDDVDAMLALQGLSWFTRKAISLATVVLTIKEYEKESFYHVDITSVASGLSTTQEDRTIDWTERDHADRIFGNVKGKSRWWKTGSFEKITPGGEELAVFLRAEKLKDGKTDSKFLDDEHIQSWAKNVDSGGGWSAEQNWGFEEIDGKRYYTRRIVVEKGGKVQMARLVYNYTGKLDDKKEEDDQDLAYGEE</sequence>
<proteinExistence type="predicted"/>
<dbReference type="Gene3D" id="2.40.128.20">
    <property type="match status" value="1"/>
</dbReference>
<dbReference type="InterPro" id="IPR012674">
    <property type="entry name" value="Calycin"/>
</dbReference>
<dbReference type="AlphaFoldDB" id="A0AAV9NP62"/>
<evidence type="ECO:0008006" key="3">
    <source>
        <dbReference type="Google" id="ProtNLM"/>
    </source>
</evidence>
<accession>A0AAV9NP62</accession>
<reference evidence="1 2" key="1">
    <citation type="submission" date="2023-08" db="EMBL/GenBank/DDBJ databases">
        <title>Black Yeasts Isolated from many extreme environments.</title>
        <authorList>
            <person name="Coleine C."/>
            <person name="Stajich J.E."/>
            <person name="Selbmann L."/>
        </authorList>
    </citation>
    <scope>NUCLEOTIDE SEQUENCE [LARGE SCALE GENOMIC DNA]</scope>
    <source>
        <strain evidence="1 2">CCFEE 5792</strain>
    </source>
</reference>
<comment type="caution">
    <text evidence="1">The sequence shown here is derived from an EMBL/GenBank/DDBJ whole genome shotgun (WGS) entry which is preliminary data.</text>
</comment>
<organism evidence="1 2">
    <name type="scientific">Exophiala bonariae</name>
    <dbReference type="NCBI Taxonomy" id="1690606"/>
    <lineage>
        <taxon>Eukaryota</taxon>
        <taxon>Fungi</taxon>
        <taxon>Dikarya</taxon>
        <taxon>Ascomycota</taxon>
        <taxon>Pezizomycotina</taxon>
        <taxon>Eurotiomycetes</taxon>
        <taxon>Chaetothyriomycetidae</taxon>
        <taxon>Chaetothyriales</taxon>
        <taxon>Herpotrichiellaceae</taxon>
        <taxon>Exophiala</taxon>
    </lineage>
</organism>
<evidence type="ECO:0000313" key="1">
    <source>
        <dbReference type="EMBL" id="KAK5063156.1"/>
    </source>
</evidence>
<protein>
    <recommendedName>
        <fullName evidence="3">Lccl domain-containing protein</fullName>
    </recommendedName>
</protein>
<dbReference type="InterPro" id="IPR053037">
    <property type="entry name" value="Pericyclase_pydY-like"/>
</dbReference>
<dbReference type="PANTHER" id="PTHR38115">
    <property type="entry name" value="LIPOCALIN-LIKE DOMAIN-CONTAINING PROTEIN"/>
    <property type="match status" value="1"/>
</dbReference>
<dbReference type="GeneID" id="89973410"/>
<dbReference type="EMBL" id="JAVRRD010000002">
    <property type="protein sequence ID" value="KAK5063156.1"/>
    <property type="molecule type" value="Genomic_DNA"/>
</dbReference>
<gene>
    <name evidence="1" type="ORF">LTR84_005232</name>
</gene>